<dbReference type="GO" id="GO:0046872">
    <property type="term" value="F:metal ion binding"/>
    <property type="evidence" value="ECO:0007669"/>
    <property type="project" value="UniProtKB-UniRule"/>
</dbReference>
<dbReference type="InterPro" id="IPR044298">
    <property type="entry name" value="MIG/MutY"/>
</dbReference>
<comment type="catalytic activity">
    <reaction evidence="1 14">
        <text>Hydrolyzes free adenine bases from 7,8-dihydro-8-oxoguanine:adenine mismatched double-stranded DNA, leaving an apurinic site.</text>
        <dbReference type="EC" id="3.2.2.31"/>
    </reaction>
</comment>
<dbReference type="NCBIfam" id="TIGR01084">
    <property type="entry name" value="mutY"/>
    <property type="match status" value="1"/>
</dbReference>
<evidence type="ECO:0000256" key="6">
    <source>
        <dbReference type="ARBA" id="ARBA00022485"/>
    </source>
</evidence>
<evidence type="ECO:0000256" key="1">
    <source>
        <dbReference type="ARBA" id="ARBA00000843"/>
    </source>
</evidence>
<reference evidence="16 17" key="1">
    <citation type="submission" date="2020-02" db="EMBL/GenBank/DDBJ databases">
        <authorList>
            <person name="Zhang X.-Y."/>
        </authorList>
    </citation>
    <scope>NUCLEOTIDE SEQUENCE [LARGE SCALE GENOMIC DNA]</scope>
    <source>
        <strain evidence="16 17">C33</strain>
    </source>
</reference>
<feature type="domain" description="HhH-GPD" evidence="15">
    <location>
        <begin position="45"/>
        <end position="196"/>
    </location>
</feature>
<comment type="similarity">
    <text evidence="3 14">Belongs to the Nth/MutY family.</text>
</comment>
<accession>A0A845UY86</accession>
<keyword evidence="8 14" id="KW-0227">DNA damage</keyword>
<evidence type="ECO:0000256" key="8">
    <source>
        <dbReference type="ARBA" id="ARBA00022763"/>
    </source>
</evidence>
<dbReference type="Pfam" id="PF10576">
    <property type="entry name" value="EndIII_4Fe-2S"/>
    <property type="match status" value="1"/>
</dbReference>
<evidence type="ECO:0000313" key="16">
    <source>
        <dbReference type="EMBL" id="NDY95464.1"/>
    </source>
</evidence>
<evidence type="ECO:0000256" key="7">
    <source>
        <dbReference type="ARBA" id="ARBA00022723"/>
    </source>
</evidence>
<dbReference type="AlphaFoldDB" id="A0A845UY86"/>
<evidence type="ECO:0000256" key="4">
    <source>
        <dbReference type="ARBA" id="ARBA00012045"/>
    </source>
</evidence>
<keyword evidence="7" id="KW-0479">Metal-binding</keyword>
<dbReference type="InterPro" id="IPR023170">
    <property type="entry name" value="HhH_base_excis_C"/>
</dbReference>
<dbReference type="InterPro" id="IPR005760">
    <property type="entry name" value="A/G_AdeGlyc_MutY"/>
</dbReference>
<dbReference type="PROSITE" id="PS01155">
    <property type="entry name" value="ENDONUCLEASE_III_2"/>
    <property type="match status" value="1"/>
</dbReference>
<keyword evidence="10 14" id="KW-0408">Iron</keyword>
<dbReference type="Proteomes" id="UP000484885">
    <property type="component" value="Unassembled WGS sequence"/>
</dbReference>
<dbReference type="GO" id="GO:0032357">
    <property type="term" value="F:oxidized purine DNA binding"/>
    <property type="evidence" value="ECO:0007669"/>
    <property type="project" value="TreeGrafter"/>
</dbReference>
<comment type="cofactor">
    <cofactor evidence="14">
        <name>[4Fe-4S] cluster</name>
        <dbReference type="ChEBI" id="CHEBI:49883"/>
    </cofactor>
    <text evidence="14">Binds 1 [4Fe-4S] cluster.</text>
</comment>
<dbReference type="CDD" id="cd00056">
    <property type="entry name" value="ENDO3c"/>
    <property type="match status" value="1"/>
</dbReference>
<dbReference type="SUPFAM" id="SSF55811">
    <property type="entry name" value="Nudix"/>
    <property type="match status" value="1"/>
</dbReference>
<dbReference type="FunFam" id="1.10.340.30:FF:000002">
    <property type="entry name" value="Adenine DNA glycosylase"/>
    <property type="match status" value="1"/>
</dbReference>
<dbReference type="EC" id="3.2.2.31" evidence="4 14"/>
<keyword evidence="9" id="KW-0378">Hydrolase</keyword>
<dbReference type="Pfam" id="PF14815">
    <property type="entry name" value="NUDIX_4"/>
    <property type="match status" value="1"/>
</dbReference>
<dbReference type="GO" id="GO:0000701">
    <property type="term" value="F:purine-specific mismatch base pair DNA N-glycosylase activity"/>
    <property type="evidence" value="ECO:0007669"/>
    <property type="project" value="UniProtKB-EC"/>
</dbReference>
<evidence type="ECO:0000313" key="17">
    <source>
        <dbReference type="Proteomes" id="UP000484885"/>
    </source>
</evidence>
<dbReference type="SUPFAM" id="SSF48150">
    <property type="entry name" value="DNA-glycosylase"/>
    <property type="match status" value="1"/>
</dbReference>
<keyword evidence="11" id="KW-0411">Iron-sulfur</keyword>
<keyword evidence="13 14" id="KW-0326">Glycosidase</keyword>
<dbReference type="SMART" id="SM00525">
    <property type="entry name" value="FES"/>
    <property type="match status" value="1"/>
</dbReference>
<dbReference type="PROSITE" id="PS00764">
    <property type="entry name" value="ENDONUCLEASE_III_1"/>
    <property type="match status" value="1"/>
</dbReference>
<dbReference type="PANTHER" id="PTHR42944">
    <property type="entry name" value="ADENINE DNA GLYCOSYLASE"/>
    <property type="match status" value="1"/>
</dbReference>
<keyword evidence="17" id="KW-1185">Reference proteome</keyword>
<evidence type="ECO:0000256" key="12">
    <source>
        <dbReference type="ARBA" id="ARBA00023204"/>
    </source>
</evidence>
<dbReference type="Gene3D" id="1.10.340.30">
    <property type="entry name" value="Hypothetical protein, domain 2"/>
    <property type="match status" value="1"/>
</dbReference>
<organism evidence="16 17">
    <name type="scientific">Wenzhouxiangella limi</name>
    <dbReference type="NCBI Taxonomy" id="2707351"/>
    <lineage>
        <taxon>Bacteria</taxon>
        <taxon>Pseudomonadati</taxon>
        <taxon>Pseudomonadota</taxon>
        <taxon>Gammaproteobacteria</taxon>
        <taxon>Chromatiales</taxon>
        <taxon>Wenzhouxiangellaceae</taxon>
        <taxon>Wenzhouxiangella</taxon>
    </lineage>
</organism>
<dbReference type="Gene3D" id="1.10.1670.10">
    <property type="entry name" value="Helix-hairpin-Helix base-excision DNA repair enzymes (C-terminal)"/>
    <property type="match status" value="1"/>
</dbReference>
<evidence type="ECO:0000256" key="2">
    <source>
        <dbReference type="ARBA" id="ARBA00002933"/>
    </source>
</evidence>
<dbReference type="GO" id="GO:0006298">
    <property type="term" value="P:mismatch repair"/>
    <property type="evidence" value="ECO:0007669"/>
    <property type="project" value="TreeGrafter"/>
</dbReference>
<dbReference type="PANTHER" id="PTHR42944:SF1">
    <property type="entry name" value="ADENINE DNA GLYCOSYLASE"/>
    <property type="match status" value="1"/>
</dbReference>
<dbReference type="GO" id="GO:0051539">
    <property type="term" value="F:4 iron, 4 sulfur cluster binding"/>
    <property type="evidence" value="ECO:0007669"/>
    <property type="project" value="UniProtKB-UniRule"/>
</dbReference>
<dbReference type="GO" id="GO:0006284">
    <property type="term" value="P:base-excision repair"/>
    <property type="evidence" value="ECO:0007669"/>
    <property type="project" value="UniProtKB-UniRule"/>
</dbReference>
<dbReference type="GO" id="GO:0035485">
    <property type="term" value="F:adenine/guanine mispair binding"/>
    <property type="evidence" value="ECO:0007669"/>
    <property type="project" value="TreeGrafter"/>
</dbReference>
<comment type="caution">
    <text evidence="16">The sequence shown here is derived from an EMBL/GenBank/DDBJ whole genome shotgun (WGS) entry which is preliminary data.</text>
</comment>
<comment type="function">
    <text evidence="2">Adenine glycosylase active on G-A mispairs. MutY also corrects error-prone DNA synthesis past GO lesions which are due to the oxidatively damaged form of guanine: 7,8-dihydro-8-oxoguanine (8-oxo-dGTP).</text>
</comment>
<dbReference type="InterPro" id="IPR029119">
    <property type="entry name" value="MutY_C"/>
</dbReference>
<evidence type="ECO:0000256" key="9">
    <source>
        <dbReference type="ARBA" id="ARBA00022801"/>
    </source>
</evidence>
<dbReference type="InterPro" id="IPR003265">
    <property type="entry name" value="HhH-GPD_domain"/>
</dbReference>
<keyword evidence="12" id="KW-0234">DNA repair</keyword>
<dbReference type="EMBL" id="JAAGSC010000039">
    <property type="protein sequence ID" value="NDY95464.1"/>
    <property type="molecule type" value="Genomic_DNA"/>
</dbReference>
<evidence type="ECO:0000256" key="11">
    <source>
        <dbReference type="ARBA" id="ARBA00023014"/>
    </source>
</evidence>
<dbReference type="InterPro" id="IPR011257">
    <property type="entry name" value="DNA_glycosylase"/>
</dbReference>
<evidence type="ECO:0000256" key="10">
    <source>
        <dbReference type="ARBA" id="ARBA00023004"/>
    </source>
</evidence>
<evidence type="ECO:0000256" key="13">
    <source>
        <dbReference type="ARBA" id="ARBA00023295"/>
    </source>
</evidence>
<dbReference type="GO" id="GO:0034039">
    <property type="term" value="F:8-oxo-7,8-dihydroguanine DNA N-glycosylase activity"/>
    <property type="evidence" value="ECO:0007669"/>
    <property type="project" value="TreeGrafter"/>
</dbReference>
<evidence type="ECO:0000256" key="3">
    <source>
        <dbReference type="ARBA" id="ARBA00008343"/>
    </source>
</evidence>
<protein>
    <recommendedName>
        <fullName evidence="5 14">Adenine DNA glycosylase</fullName>
        <ecNumber evidence="4 14">3.2.2.31</ecNumber>
    </recommendedName>
</protein>
<dbReference type="Gene3D" id="3.90.79.10">
    <property type="entry name" value="Nucleoside Triphosphate Pyrophosphohydrolase"/>
    <property type="match status" value="1"/>
</dbReference>
<dbReference type="RefSeq" id="WP_164210846.1">
    <property type="nucleotide sequence ID" value="NZ_JAAGSC010000039.1"/>
</dbReference>
<proteinExistence type="inferred from homology"/>
<evidence type="ECO:0000256" key="5">
    <source>
        <dbReference type="ARBA" id="ARBA00022023"/>
    </source>
</evidence>
<dbReference type="InterPro" id="IPR004035">
    <property type="entry name" value="Endouclease-III_FeS-bd_BS"/>
</dbReference>
<dbReference type="CDD" id="cd03431">
    <property type="entry name" value="NUDIX_DNA_Glycosylase_C-MutY"/>
    <property type="match status" value="1"/>
</dbReference>
<name>A0A845UY86_9GAMM</name>
<dbReference type="SMART" id="SM00478">
    <property type="entry name" value="ENDO3c"/>
    <property type="match status" value="1"/>
</dbReference>
<sequence length="350" mass="39157">MTGTTPAPSSDFAQRLLAWGADHGRHDLPWQRERSLYRVWVSEIMLQQTQVGTVIGYFERFMQRFPNLPALAAASLDDVLALWSGLGYYARARNLHRTAKICLAEHGGDLPRTAAGLHDLPGIGESTANAIIAQALDVRAPILDGNVKRVLARHAAIDGWPGQAAVLKQLWREAEKRTPPDRAADYTQAIMDLGATVCTPRRPACMLCPVQGDCRGRLEGRVEQLPGKKPRRERPRRSSTWLIIQDDQYRVLLQRRPPSGIWGGLWCLPEGDDSHEISDAAVPPPIDHEFTHFSLHMRFSRAMSEATADLVADEQSQWFHPDEALQAGLPRPIRRVVEWLADTIPQTTKD</sequence>
<keyword evidence="6" id="KW-0004">4Fe-4S</keyword>
<evidence type="ECO:0000259" key="15">
    <source>
        <dbReference type="SMART" id="SM00478"/>
    </source>
</evidence>
<dbReference type="Pfam" id="PF00730">
    <property type="entry name" value="HhH-GPD"/>
    <property type="match status" value="1"/>
</dbReference>
<evidence type="ECO:0000256" key="14">
    <source>
        <dbReference type="RuleBase" id="RU365096"/>
    </source>
</evidence>
<dbReference type="InterPro" id="IPR015797">
    <property type="entry name" value="NUDIX_hydrolase-like_dom_sf"/>
</dbReference>
<dbReference type="InterPro" id="IPR004036">
    <property type="entry name" value="Endonuclease-III-like_CS2"/>
</dbReference>
<gene>
    <name evidence="16" type="primary">mutY</name>
    <name evidence="16" type="ORF">G3I74_06975</name>
</gene>
<dbReference type="InterPro" id="IPR003651">
    <property type="entry name" value="Endonuclease3_FeS-loop_motif"/>
</dbReference>